<evidence type="ECO:0000259" key="7">
    <source>
        <dbReference type="Pfam" id="PF00884"/>
    </source>
</evidence>
<keyword evidence="2" id="KW-1003">Cell membrane</keyword>
<organism evidence="8 9">
    <name type="scientific">Aquamicrobium aerolatum DSM 21857</name>
    <dbReference type="NCBI Taxonomy" id="1121003"/>
    <lineage>
        <taxon>Bacteria</taxon>
        <taxon>Pseudomonadati</taxon>
        <taxon>Pseudomonadota</taxon>
        <taxon>Alphaproteobacteria</taxon>
        <taxon>Hyphomicrobiales</taxon>
        <taxon>Phyllobacteriaceae</taxon>
        <taxon>Aerobium</taxon>
    </lineage>
</organism>
<dbReference type="Proteomes" id="UP000242763">
    <property type="component" value="Unassembled WGS sequence"/>
</dbReference>
<dbReference type="InterPro" id="IPR000917">
    <property type="entry name" value="Sulfatase_N"/>
</dbReference>
<evidence type="ECO:0000256" key="3">
    <source>
        <dbReference type="ARBA" id="ARBA00022692"/>
    </source>
</evidence>
<keyword evidence="8" id="KW-0808">Transferase</keyword>
<protein>
    <submittedName>
        <fullName evidence="8">Phosphoglycerol transferase MdoB</fullName>
    </submittedName>
</protein>
<name>A0A1I3M8D7_9HYPH</name>
<evidence type="ECO:0000313" key="8">
    <source>
        <dbReference type="EMBL" id="SFI93207.1"/>
    </source>
</evidence>
<keyword evidence="5 6" id="KW-0472">Membrane</keyword>
<dbReference type="AlphaFoldDB" id="A0A1I3M8D7"/>
<dbReference type="GO" id="GO:0016740">
    <property type="term" value="F:transferase activity"/>
    <property type="evidence" value="ECO:0007669"/>
    <property type="project" value="UniProtKB-KW"/>
</dbReference>
<feature type="domain" description="Sulfatase N-terminal" evidence="7">
    <location>
        <begin position="183"/>
        <end position="399"/>
    </location>
</feature>
<dbReference type="PANTHER" id="PTHR47371">
    <property type="entry name" value="LIPOTEICHOIC ACID SYNTHASE"/>
    <property type="match status" value="1"/>
</dbReference>
<keyword evidence="9" id="KW-1185">Reference proteome</keyword>
<dbReference type="EMBL" id="FORF01000008">
    <property type="protein sequence ID" value="SFI93207.1"/>
    <property type="molecule type" value="Genomic_DNA"/>
</dbReference>
<evidence type="ECO:0000256" key="5">
    <source>
        <dbReference type="ARBA" id="ARBA00023136"/>
    </source>
</evidence>
<dbReference type="GO" id="GO:0005886">
    <property type="term" value="C:plasma membrane"/>
    <property type="evidence" value="ECO:0007669"/>
    <property type="project" value="UniProtKB-SubCell"/>
</dbReference>
<gene>
    <name evidence="8" type="ORF">SAMN03080618_01709</name>
</gene>
<dbReference type="InterPro" id="IPR050448">
    <property type="entry name" value="OpgB/LTA_synthase_biosynth"/>
</dbReference>
<feature type="transmembrane region" description="Helical" evidence="6">
    <location>
        <begin position="14"/>
        <end position="34"/>
    </location>
</feature>
<dbReference type="Pfam" id="PF00884">
    <property type="entry name" value="Sulfatase"/>
    <property type="match status" value="1"/>
</dbReference>
<proteinExistence type="predicted"/>
<feature type="transmembrane region" description="Helical" evidence="6">
    <location>
        <begin position="63"/>
        <end position="88"/>
    </location>
</feature>
<feature type="transmembrane region" description="Helical" evidence="6">
    <location>
        <begin position="95"/>
        <end position="112"/>
    </location>
</feature>
<dbReference type="InterPro" id="IPR017850">
    <property type="entry name" value="Alkaline_phosphatase_core_sf"/>
</dbReference>
<keyword evidence="3 6" id="KW-0812">Transmembrane</keyword>
<evidence type="ECO:0000256" key="2">
    <source>
        <dbReference type="ARBA" id="ARBA00022475"/>
    </source>
</evidence>
<keyword evidence="4 6" id="KW-1133">Transmembrane helix</keyword>
<evidence type="ECO:0000256" key="1">
    <source>
        <dbReference type="ARBA" id="ARBA00004651"/>
    </source>
</evidence>
<dbReference type="SUPFAM" id="SSF53649">
    <property type="entry name" value="Alkaline phosphatase-like"/>
    <property type="match status" value="1"/>
</dbReference>
<evidence type="ECO:0000256" key="6">
    <source>
        <dbReference type="SAM" id="Phobius"/>
    </source>
</evidence>
<dbReference type="PANTHER" id="PTHR47371:SF3">
    <property type="entry name" value="PHOSPHOGLYCEROL TRANSFERASE I"/>
    <property type="match status" value="1"/>
</dbReference>
<evidence type="ECO:0000256" key="4">
    <source>
        <dbReference type="ARBA" id="ARBA00022989"/>
    </source>
</evidence>
<accession>A0A1I3M8D7</accession>
<evidence type="ECO:0000313" key="9">
    <source>
        <dbReference type="Proteomes" id="UP000242763"/>
    </source>
</evidence>
<dbReference type="Gene3D" id="3.40.720.10">
    <property type="entry name" value="Alkaline Phosphatase, subunit A"/>
    <property type="match status" value="1"/>
</dbReference>
<sequence>MIFGFFGYSFFRSIFSRIQSLVALAVTSLVVYYISEIKRGYLGEPLIFNDLTNTENSSVVVKYLGVLDVALIAALIALVAISFVFLFRRRRKQELALRLALLVTVCVVFSAFHDHYRAKLGDGLKWAGFEYRSWAMAQNFMHNGIFVHLLQTSLRNFPPEPTAAQRAEFVQDMTGLDEDRPKQVIFILCESCWYDDKNFKSTFEPLTRAATATFRSVSPVSGGGTPNSTMEWMVGLPVRHPSVSGILYQEYRDFFSENTYTLASLYKSLGHTTLAAHNFHSSMWFRRTVAPLLGFDEFYDVRDLNISDEENYFPRDRHLFDAAKGLLKQLGSDPYFVHLITVHMHGPYEEVDGDLGAHGYQLRAERTVSDTVSFVDWVRKDNPEAVIVVYADHVPPMTPFFEQTGADISNVPVWVFDPDEDRARKFAHAGDKKKQFCINSEFTERYIGVSLPQAAYVKSVCSPTASHTQNENNAMVPGWVFFMALFDRG</sequence>
<comment type="subcellular location">
    <subcellularLocation>
        <location evidence="1">Cell membrane</location>
        <topology evidence="1">Multi-pass membrane protein</topology>
    </subcellularLocation>
</comment>
<reference evidence="9" key="1">
    <citation type="submission" date="2016-10" db="EMBL/GenBank/DDBJ databases">
        <authorList>
            <person name="Varghese N."/>
            <person name="Submissions S."/>
        </authorList>
    </citation>
    <scope>NUCLEOTIDE SEQUENCE [LARGE SCALE GENOMIC DNA]</scope>
    <source>
        <strain evidence="9">DSM 21857</strain>
    </source>
</reference>